<gene>
    <name evidence="2" type="ORF">MGYG_03507</name>
</gene>
<dbReference type="HOGENOM" id="CLU_834126_0_0_1"/>
<keyword evidence="3" id="KW-1185">Reference proteome</keyword>
<sequence>MSLNDSVHVGVISLLASPLLRRIAWTSLSPRLAFLAGEIASSTSRPSQEDNKPARFDSYPRLSTCRFALAGAAVDYSSGAWSRSRKRPSLIHFRWLCGRDMLSESMAENMSWDRRRKGESPLPFPGSEQRRARLNASKTIWTVSAQVFGNGDDHRLVEVRRLKGVHLLRLLMSLLPSCSSSHGSLRSSSVPSVWVRDTCVRSMYVCIYVCMYITPPVGSDGLKLTLCCLPLKAKSPPGGVECGTDALSLLRVRIYPLQPALPEGEAPSLASPSLPSNGIPRGPRMYCTDSHLARKDKTLQGRPRGPRSQHEHRMSMTRLFSEPGKRYEPLSKR</sequence>
<name>E4USD8_ARTGP</name>
<dbReference type="RefSeq" id="XP_003173335.1">
    <property type="nucleotide sequence ID" value="XM_003173287.1"/>
</dbReference>
<dbReference type="Proteomes" id="UP000002669">
    <property type="component" value="Unassembled WGS sequence"/>
</dbReference>
<protein>
    <submittedName>
        <fullName evidence="2">Uncharacterized protein</fullName>
    </submittedName>
</protein>
<dbReference type="VEuPathDB" id="FungiDB:MGYG_03507"/>
<dbReference type="InParanoid" id="E4USD8"/>
<dbReference type="EMBL" id="DS989824">
    <property type="protein sequence ID" value="EFR00505.1"/>
    <property type="molecule type" value="Genomic_DNA"/>
</dbReference>
<dbReference type="GeneID" id="10028614"/>
<organism evidence="3">
    <name type="scientific">Arthroderma gypseum (strain ATCC MYA-4604 / CBS 118893)</name>
    <name type="common">Microsporum gypseum</name>
    <dbReference type="NCBI Taxonomy" id="535722"/>
    <lineage>
        <taxon>Eukaryota</taxon>
        <taxon>Fungi</taxon>
        <taxon>Dikarya</taxon>
        <taxon>Ascomycota</taxon>
        <taxon>Pezizomycotina</taxon>
        <taxon>Eurotiomycetes</taxon>
        <taxon>Eurotiomycetidae</taxon>
        <taxon>Onygenales</taxon>
        <taxon>Arthrodermataceae</taxon>
        <taxon>Nannizzia</taxon>
    </lineage>
</organism>
<feature type="compositionally biased region" description="Basic and acidic residues" evidence="1">
    <location>
        <begin position="323"/>
        <end position="333"/>
    </location>
</feature>
<reference evidence="3" key="1">
    <citation type="journal article" date="2012" name="MBio">
        <title>Comparative genome analysis of Trichophyton rubrum and related dermatophytes reveals candidate genes involved in infection.</title>
        <authorList>
            <person name="Martinez D.A."/>
            <person name="Oliver B.G."/>
            <person name="Graeser Y."/>
            <person name="Goldberg J.M."/>
            <person name="Li W."/>
            <person name="Martinez-Rossi N.M."/>
            <person name="Monod M."/>
            <person name="Shelest E."/>
            <person name="Barton R.C."/>
            <person name="Birch E."/>
            <person name="Brakhage A.A."/>
            <person name="Chen Z."/>
            <person name="Gurr S.J."/>
            <person name="Heiman D."/>
            <person name="Heitman J."/>
            <person name="Kosti I."/>
            <person name="Rossi A."/>
            <person name="Saif S."/>
            <person name="Samalova M."/>
            <person name="Saunders C.W."/>
            <person name="Shea T."/>
            <person name="Summerbell R.C."/>
            <person name="Xu J."/>
            <person name="Young S."/>
            <person name="Zeng Q."/>
            <person name="Birren B.W."/>
            <person name="Cuomo C.A."/>
            <person name="White T.C."/>
        </authorList>
    </citation>
    <scope>NUCLEOTIDE SEQUENCE [LARGE SCALE GENOMIC DNA]</scope>
    <source>
        <strain evidence="3">ATCC MYA-4604 / CBS 118893</strain>
    </source>
</reference>
<evidence type="ECO:0000313" key="2">
    <source>
        <dbReference type="EMBL" id="EFR00505.1"/>
    </source>
</evidence>
<dbReference type="AlphaFoldDB" id="E4USD8"/>
<feature type="region of interest" description="Disordered" evidence="1">
    <location>
        <begin position="291"/>
        <end position="333"/>
    </location>
</feature>
<proteinExistence type="predicted"/>
<accession>E4USD8</accession>
<evidence type="ECO:0000256" key="1">
    <source>
        <dbReference type="SAM" id="MobiDB-lite"/>
    </source>
</evidence>
<evidence type="ECO:0000313" key="3">
    <source>
        <dbReference type="Proteomes" id="UP000002669"/>
    </source>
</evidence>